<dbReference type="InterPro" id="IPR001296">
    <property type="entry name" value="Glyco_trans_1"/>
</dbReference>
<evidence type="ECO:0000313" key="2">
    <source>
        <dbReference type="Proteomes" id="UP001055091"/>
    </source>
</evidence>
<organism evidence="1 2">
    <name type="scientific">Hungatella hathewayi</name>
    <dbReference type="NCBI Taxonomy" id="154046"/>
    <lineage>
        <taxon>Bacteria</taxon>
        <taxon>Bacillati</taxon>
        <taxon>Bacillota</taxon>
        <taxon>Clostridia</taxon>
        <taxon>Lachnospirales</taxon>
        <taxon>Lachnospiraceae</taxon>
        <taxon>Hungatella</taxon>
    </lineage>
</organism>
<dbReference type="Proteomes" id="UP001055091">
    <property type="component" value="Unassembled WGS sequence"/>
</dbReference>
<reference evidence="1" key="1">
    <citation type="submission" date="2022-01" db="EMBL/GenBank/DDBJ databases">
        <title>Novel bile acid biosynthetic pathways are enriched in the microbiome of centenarians.</title>
        <authorList>
            <person name="Sato Y."/>
            <person name="Atarashi K."/>
            <person name="Plichta R.D."/>
            <person name="Arai Y."/>
            <person name="Sasajima S."/>
            <person name="Kearney M.S."/>
            <person name="Suda W."/>
            <person name="Takeshita K."/>
            <person name="Sasaki T."/>
            <person name="Okamoto S."/>
            <person name="Skelly N.A."/>
            <person name="Okamura Y."/>
            <person name="Vlamakis H."/>
            <person name="Li Y."/>
            <person name="Tanoue T."/>
            <person name="Takei H."/>
            <person name="Nittono H."/>
            <person name="Narushima S."/>
            <person name="Irie J."/>
            <person name="Itoh H."/>
            <person name="Moriya K."/>
            <person name="Sugiura Y."/>
            <person name="Suematsu M."/>
            <person name="Moritoki N."/>
            <person name="Shibata S."/>
            <person name="Littman R.D."/>
            <person name="Fischbach A.M."/>
            <person name="Uwamino Y."/>
            <person name="Inoue T."/>
            <person name="Honda A."/>
            <person name="Hattori M."/>
            <person name="Murai T."/>
            <person name="Xavier J.R."/>
            <person name="Hirose N."/>
            <person name="Honda K."/>
        </authorList>
    </citation>
    <scope>NUCLEOTIDE SEQUENCE</scope>
    <source>
        <strain evidence="1">CE91-St55</strain>
    </source>
</reference>
<dbReference type="PANTHER" id="PTHR46401:SF2">
    <property type="entry name" value="GLYCOSYLTRANSFERASE WBBK-RELATED"/>
    <property type="match status" value="1"/>
</dbReference>
<gene>
    <name evidence="1" type="ORF">CE91St55_01330</name>
</gene>
<dbReference type="RefSeq" id="WP_118077174.1">
    <property type="nucleotide sequence ID" value="NZ_BQNJ01000001.1"/>
</dbReference>
<dbReference type="CDD" id="cd03801">
    <property type="entry name" value="GT4_PimA-like"/>
    <property type="match status" value="1"/>
</dbReference>
<sequence length="390" mass="45050">MKIAHCCLSFEYVDDMAYQENILPYMQKKLGHDVVVITGTIIDRAGMERYEVAPGKYTMNNGVDIIRLQPVKIPYFIENKLHIHRNVFNTLKKVKPDLIFIHEVNSLSLLQIIKYAKLTPAVRIMVDNHNDYFNSGRNWLSYHVLHKGIYKYLCSRINPYVEIFWGTLPIRCEFLNHVYGVPEEKIQFLPMGIDDTNIPYNEREKIRNEIRDKLNINEDDFVIITGGKIDSDKKIVELIDALKDMPIHVKLIVFGKPAANFVETYKKACINSIHVLNVGWVKSDLIYRYFFASDIACFPGGHSVLWEQAVACGIPGIFKYRRGMTHIDIGGNCLWMENADVETIRNNISKVYYDHNLYIEMKIAAESKGRNKFSYLEIAKKTITPIGEGM</sequence>
<evidence type="ECO:0000313" key="1">
    <source>
        <dbReference type="EMBL" id="GKG98151.1"/>
    </source>
</evidence>
<dbReference type="GeneID" id="93147019"/>
<name>A0A413X0L9_9FIRM</name>
<proteinExistence type="predicted"/>
<comment type="caution">
    <text evidence="1">The sequence shown here is derived from an EMBL/GenBank/DDBJ whole genome shotgun (WGS) entry which is preliminary data.</text>
</comment>
<dbReference type="GO" id="GO:0016757">
    <property type="term" value="F:glycosyltransferase activity"/>
    <property type="evidence" value="ECO:0007669"/>
    <property type="project" value="InterPro"/>
</dbReference>
<accession>A0A413X0L9</accession>
<protein>
    <submittedName>
        <fullName evidence="1">Uncharacterized protein</fullName>
    </submittedName>
</protein>
<dbReference type="InterPro" id="IPR028098">
    <property type="entry name" value="Glyco_trans_4-like_N"/>
</dbReference>
<dbReference type="EMBL" id="BQNJ01000001">
    <property type="protein sequence ID" value="GKG98151.1"/>
    <property type="molecule type" value="Genomic_DNA"/>
</dbReference>
<dbReference type="AlphaFoldDB" id="A0A413X0L9"/>
<dbReference type="Gene3D" id="3.40.50.2000">
    <property type="entry name" value="Glycogen Phosphorylase B"/>
    <property type="match status" value="2"/>
</dbReference>
<dbReference type="SUPFAM" id="SSF53756">
    <property type="entry name" value="UDP-Glycosyltransferase/glycogen phosphorylase"/>
    <property type="match status" value="1"/>
</dbReference>
<dbReference type="Pfam" id="PF00534">
    <property type="entry name" value="Glycos_transf_1"/>
    <property type="match status" value="1"/>
</dbReference>
<dbReference type="PANTHER" id="PTHR46401">
    <property type="entry name" value="GLYCOSYLTRANSFERASE WBBK-RELATED"/>
    <property type="match status" value="1"/>
</dbReference>
<dbReference type="Pfam" id="PF13439">
    <property type="entry name" value="Glyco_transf_4"/>
    <property type="match status" value="1"/>
</dbReference>